<dbReference type="Gene3D" id="1.25.40.20">
    <property type="entry name" value="Ankyrin repeat-containing domain"/>
    <property type="match status" value="1"/>
</dbReference>
<dbReference type="EMBL" id="VSWD01000012">
    <property type="protein sequence ID" value="KAK3086633.1"/>
    <property type="molecule type" value="Genomic_DNA"/>
</dbReference>
<dbReference type="InterPro" id="IPR036770">
    <property type="entry name" value="Ankyrin_rpt-contain_sf"/>
</dbReference>
<dbReference type="SMART" id="SM00248">
    <property type="entry name" value="ANK"/>
    <property type="match status" value="3"/>
</dbReference>
<dbReference type="PANTHER" id="PTHR11092">
    <property type="entry name" value="SUGAR NUCLEOTIDE EPIMERASE RELATED"/>
    <property type="match status" value="1"/>
</dbReference>
<evidence type="ECO:0000313" key="5">
    <source>
        <dbReference type="Proteomes" id="UP001186944"/>
    </source>
</evidence>
<gene>
    <name evidence="4" type="ORF">FSP39_021228</name>
</gene>
<dbReference type="Pfam" id="PF01370">
    <property type="entry name" value="Epimerase"/>
    <property type="match status" value="1"/>
</dbReference>
<keyword evidence="1" id="KW-0040">ANK repeat</keyword>
<dbReference type="InterPro" id="IPR001509">
    <property type="entry name" value="Epimerase_deHydtase"/>
</dbReference>
<feature type="repeat" description="ANK" evidence="1">
    <location>
        <begin position="55"/>
        <end position="79"/>
    </location>
</feature>
<evidence type="ECO:0008006" key="6">
    <source>
        <dbReference type="Google" id="ProtNLM"/>
    </source>
</evidence>
<dbReference type="Pfam" id="PF08338">
    <property type="entry name" value="DUF1731"/>
    <property type="match status" value="1"/>
</dbReference>
<accession>A0AA88XJZ8</accession>
<dbReference type="InterPro" id="IPR036291">
    <property type="entry name" value="NAD(P)-bd_dom_sf"/>
</dbReference>
<dbReference type="SUPFAM" id="SSF48403">
    <property type="entry name" value="Ankyrin repeat"/>
    <property type="match status" value="1"/>
</dbReference>
<feature type="repeat" description="ANK" evidence="1">
    <location>
        <begin position="81"/>
        <end position="115"/>
    </location>
</feature>
<evidence type="ECO:0000259" key="3">
    <source>
        <dbReference type="Pfam" id="PF08338"/>
    </source>
</evidence>
<dbReference type="PROSITE" id="PS50297">
    <property type="entry name" value="ANK_REP_REGION"/>
    <property type="match status" value="2"/>
</dbReference>
<proteinExistence type="predicted"/>
<dbReference type="InterPro" id="IPR013549">
    <property type="entry name" value="DUF1731"/>
</dbReference>
<reference evidence="4" key="1">
    <citation type="submission" date="2019-08" db="EMBL/GenBank/DDBJ databases">
        <title>The improved chromosome-level genome for the pearl oyster Pinctada fucata martensii using PacBio sequencing and Hi-C.</title>
        <authorList>
            <person name="Zheng Z."/>
        </authorList>
    </citation>
    <scope>NUCLEOTIDE SEQUENCE</scope>
    <source>
        <strain evidence="4">ZZ-2019</strain>
        <tissue evidence="4">Adductor muscle</tissue>
    </source>
</reference>
<dbReference type="InterPro" id="IPR010099">
    <property type="entry name" value="SDR39U1"/>
</dbReference>
<feature type="domain" description="NAD-dependent epimerase/dehydratase" evidence="2">
    <location>
        <begin position="242"/>
        <end position="454"/>
    </location>
</feature>
<name>A0AA88XJZ8_PINIB</name>
<dbReference type="Proteomes" id="UP001186944">
    <property type="component" value="Unassembled WGS sequence"/>
</dbReference>
<dbReference type="AlphaFoldDB" id="A0AA88XJZ8"/>
<feature type="repeat" description="ANK" evidence="1">
    <location>
        <begin position="116"/>
        <end position="148"/>
    </location>
</feature>
<evidence type="ECO:0000256" key="1">
    <source>
        <dbReference type="PROSITE-ProRule" id="PRU00023"/>
    </source>
</evidence>
<comment type="caution">
    <text evidence="4">The sequence shown here is derived from an EMBL/GenBank/DDBJ whole genome shotgun (WGS) entry which is preliminary data.</text>
</comment>
<evidence type="ECO:0000259" key="2">
    <source>
        <dbReference type="Pfam" id="PF01370"/>
    </source>
</evidence>
<dbReference type="PANTHER" id="PTHR11092:SF0">
    <property type="entry name" value="EPIMERASE FAMILY PROTEIN SDR39U1"/>
    <property type="match status" value="1"/>
</dbReference>
<feature type="domain" description="DUF1731" evidence="3">
    <location>
        <begin position="489"/>
        <end position="536"/>
    </location>
</feature>
<dbReference type="NCBIfam" id="TIGR01777">
    <property type="entry name" value="yfcH"/>
    <property type="match status" value="1"/>
</dbReference>
<dbReference type="Gene3D" id="3.40.50.720">
    <property type="entry name" value="NAD(P)-binding Rossmann-like Domain"/>
    <property type="match status" value="1"/>
</dbReference>
<dbReference type="InterPro" id="IPR002110">
    <property type="entry name" value="Ankyrin_rpt"/>
</dbReference>
<organism evidence="4 5">
    <name type="scientific">Pinctada imbricata</name>
    <name type="common">Atlantic pearl-oyster</name>
    <name type="synonym">Pinctada martensii</name>
    <dbReference type="NCBI Taxonomy" id="66713"/>
    <lineage>
        <taxon>Eukaryota</taxon>
        <taxon>Metazoa</taxon>
        <taxon>Spiralia</taxon>
        <taxon>Lophotrochozoa</taxon>
        <taxon>Mollusca</taxon>
        <taxon>Bivalvia</taxon>
        <taxon>Autobranchia</taxon>
        <taxon>Pteriomorphia</taxon>
        <taxon>Pterioida</taxon>
        <taxon>Pterioidea</taxon>
        <taxon>Pteriidae</taxon>
        <taxon>Pinctada</taxon>
    </lineage>
</organism>
<sequence>MLQLLVEHSSMIDNSDGMLESCPLSVAMSQNWVPGVRYLLSKSVDLTQDDFVTKAVQQGQQEMLELLLEGGADVNETSPVFGFTPLHQACMSLVCPLNILELLIRHGADINKQCMSQNTALHYASQNMDLNKIKILFLNGANPHLKNKRGITPLEAGFGSGSNVHDFKAYLEIFAAFGTKMSKEMGDSIRSNDRDLYLSTEIPEIEELVKSFSSNVLPLLQLSRIAIRKMLDFTNGDHLTSLTGGTGFIGLNIQRKLLDNGWTPMVLTRRKKRFKDQGRVMDLADLNNQGLPDGLHGIINVAGLNLLNPFRRWNDQFIEDVTKSRVDLSYGLTSAITAMAEPPKVYISISGVAVYPTHDPSAKYTEEYTPPPFDWLSQFTKEWERANMLHEGYGVRTVCVRSGVVLGRDGGMIQQTYLPFFLGLGGPIGSGKQWFPWIHVEDLAGIFVHALTNENVSGILNGVAPEPVTNAGFAKAFGKALHRPAFIPLPSFVMQGVYGSTRSKMILQGQQVYPKRTLESGYQYLYPDIESACNQLAKKKK</sequence>
<dbReference type="Pfam" id="PF12796">
    <property type="entry name" value="Ank_2"/>
    <property type="match status" value="1"/>
</dbReference>
<evidence type="ECO:0000313" key="4">
    <source>
        <dbReference type="EMBL" id="KAK3086633.1"/>
    </source>
</evidence>
<protein>
    <recommendedName>
        <fullName evidence="6">Epimerase family protein SDR39U1</fullName>
    </recommendedName>
</protein>
<keyword evidence="5" id="KW-1185">Reference proteome</keyword>
<dbReference type="PROSITE" id="PS50088">
    <property type="entry name" value="ANK_REPEAT"/>
    <property type="match status" value="3"/>
</dbReference>
<dbReference type="SUPFAM" id="SSF51735">
    <property type="entry name" value="NAD(P)-binding Rossmann-fold domains"/>
    <property type="match status" value="1"/>
</dbReference>